<reference evidence="2" key="1">
    <citation type="submission" date="2023-07" db="EMBL/GenBank/DDBJ databases">
        <title>Genomic Encyclopedia of Type Strains, Phase IV (KMG-IV): sequencing the most valuable type-strain genomes for metagenomic binning, comparative biology and taxonomic classification.</title>
        <authorList>
            <person name="Goeker M."/>
        </authorList>
    </citation>
    <scope>NUCLEOTIDE SEQUENCE</scope>
    <source>
        <strain evidence="2">DSM 21202</strain>
    </source>
</reference>
<keyword evidence="1" id="KW-1133">Transmembrane helix</keyword>
<protein>
    <submittedName>
        <fullName evidence="2">Uncharacterized protein</fullName>
    </submittedName>
</protein>
<organism evidence="2 3">
    <name type="scientific">Amorphus orientalis</name>
    <dbReference type="NCBI Taxonomy" id="649198"/>
    <lineage>
        <taxon>Bacteria</taxon>
        <taxon>Pseudomonadati</taxon>
        <taxon>Pseudomonadota</taxon>
        <taxon>Alphaproteobacteria</taxon>
        <taxon>Hyphomicrobiales</taxon>
        <taxon>Amorphaceae</taxon>
        <taxon>Amorphus</taxon>
    </lineage>
</organism>
<keyword evidence="1" id="KW-0472">Membrane</keyword>
<proteinExistence type="predicted"/>
<name>A0AAE4ATR0_9HYPH</name>
<dbReference type="Proteomes" id="UP001229244">
    <property type="component" value="Unassembled WGS sequence"/>
</dbReference>
<feature type="transmembrane region" description="Helical" evidence="1">
    <location>
        <begin position="174"/>
        <end position="195"/>
    </location>
</feature>
<dbReference type="EMBL" id="JAUSUL010000005">
    <property type="protein sequence ID" value="MDQ0317546.1"/>
    <property type="molecule type" value="Genomic_DNA"/>
</dbReference>
<accession>A0AAE4ATR0</accession>
<dbReference type="AlphaFoldDB" id="A0AAE4ATR0"/>
<sequence>MSTPLRTSIIVTTAGLLGLVLMFAGLTRTLERGENNVTEARLHFILADLDGTIERNLGLGLPLSELQPIERVLERTVSANESILAIEVFSPTGVALYSTDRGAVGERIPEAWRTAINERASSGPFRVIDRNTLVMGTSVENDFGQVAGWVALILEDSVLAQPGGRLPDVLRRTWPYIIGGLVFFVGFGLAVGAAVRAHIHKIVVSVEAESEEPATRSALSLALPPLVREVHVAGRTIDTSLSALRKIDDEI</sequence>
<evidence type="ECO:0000313" key="2">
    <source>
        <dbReference type="EMBL" id="MDQ0317546.1"/>
    </source>
</evidence>
<comment type="caution">
    <text evidence="2">The sequence shown here is derived from an EMBL/GenBank/DDBJ whole genome shotgun (WGS) entry which is preliminary data.</text>
</comment>
<gene>
    <name evidence="2" type="ORF">J2S73_004030</name>
</gene>
<keyword evidence="3" id="KW-1185">Reference proteome</keyword>
<evidence type="ECO:0000256" key="1">
    <source>
        <dbReference type="SAM" id="Phobius"/>
    </source>
</evidence>
<keyword evidence="1" id="KW-0812">Transmembrane</keyword>
<dbReference type="RefSeq" id="WP_306887465.1">
    <property type="nucleotide sequence ID" value="NZ_JAUSUL010000005.1"/>
</dbReference>
<evidence type="ECO:0000313" key="3">
    <source>
        <dbReference type="Proteomes" id="UP001229244"/>
    </source>
</evidence>